<keyword evidence="2" id="KW-1185">Reference proteome</keyword>
<sequence>MFSTNIFGQTSDNEVKFYFEADTIKVTQGKTFTNFLYIKNLSKTKLNISSLIASANYPGILLMPKTPSVIGIGETEKVFVKFIASTPFMKMSSNEIKFELSYSLDDEKSKTIGASFQRKINEEEDVLIYPITQENYINPLIPESTISLFVENTGYASRSVRLQFDSDFAGLKLLERQIILNLEGKEKKTVELKLSMRQQNVYFPNYNIQVKVTDVNKNKIININTIKIMVLSNSTQLMRNSNIATDKNYMELAYNQLSSGFDYTQLKANTQLNLGNEVRGTFNTAIDYYNSENKFSIYDTYLDIERKGSSIRLGNIYGNDYDYSVSGRGAKVLANLGSKRNLEVLAVDNNYNIFSTYTNGFESSKTIGAKYSFGDYNSFNGKISYLFDHDPRLSIDSQIMHYSSGFQINKNHNFRIETGLSHEQSALNDNKEAGFMSSINYDYRDKRWDLNSLTNFASSNYVGMNRGSVNTYQNIGYRFTEQQRLFLQYQNSQSKPKYLYNQVVTDNNGQVLFDSYNFYSTHGLKLGYQISKNNWNFTFSPQVEKQKNINNLINEGILSYRFRTDIGTAIKSHRINLTAEYSYSEASKTLYKFSSFKTTLSYSFKNFSLNGTAQFNPNTIYDLNYFSESSDNFINYSAYSSYNFSALQNKIKGYLSAGLNYSELYNNVNQNANANIEYKITESWAATGYANYSNYQSLLANSFKGNNYQYKVGIKKYFSNGGSGGYHTISLQFFQDKNLNGILDKGENLMAEEIIKLDSYVAKTDKNGKVSFRNVPKGTYKLRVNESVGVRLMQDPEIIVGKNVNLKIGLGKNNKVKGKLVEVKQTYDDLESDVRGIVVYAEDDKGQKTYTAVDQNNEFEFYLKNGSYRIFIENNKYEYVKSSQTIQLNNADYSETLLFNYVKKDRQIKVKKF</sequence>
<dbReference type="Proteomes" id="UP000280368">
    <property type="component" value="Unassembled WGS sequence"/>
</dbReference>
<evidence type="ECO:0000313" key="1">
    <source>
        <dbReference type="EMBL" id="RMA75873.1"/>
    </source>
</evidence>
<organism evidence="1 2">
    <name type="scientific">Flavobacterium weaverense</name>
    <dbReference type="NCBI Taxonomy" id="271156"/>
    <lineage>
        <taxon>Bacteria</taxon>
        <taxon>Pseudomonadati</taxon>
        <taxon>Bacteroidota</taxon>
        <taxon>Flavobacteriia</taxon>
        <taxon>Flavobacteriales</taxon>
        <taxon>Flavobacteriaceae</taxon>
        <taxon>Flavobacterium</taxon>
    </lineage>
</organism>
<comment type="caution">
    <text evidence="1">The sequence shown here is derived from an EMBL/GenBank/DDBJ whole genome shotgun (WGS) entry which is preliminary data.</text>
</comment>
<dbReference type="AlphaFoldDB" id="A0A3L9ZT09"/>
<dbReference type="SUPFAM" id="SSF117074">
    <property type="entry name" value="Hypothetical protein PA1324"/>
    <property type="match status" value="1"/>
</dbReference>
<evidence type="ECO:0000313" key="2">
    <source>
        <dbReference type="Proteomes" id="UP000280368"/>
    </source>
</evidence>
<accession>A0A3L9ZT09</accession>
<dbReference type="EMBL" id="REFH01000009">
    <property type="protein sequence ID" value="RMA75873.1"/>
    <property type="molecule type" value="Genomic_DNA"/>
</dbReference>
<proteinExistence type="predicted"/>
<name>A0A3L9ZT09_9FLAO</name>
<reference evidence="1 2" key="1">
    <citation type="submission" date="2018-10" db="EMBL/GenBank/DDBJ databases">
        <title>Genomic Encyclopedia of Archaeal and Bacterial Type Strains, Phase II (KMG-II): from individual species to whole genera.</title>
        <authorList>
            <person name="Goeker M."/>
        </authorList>
    </citation>
    <scope>NUCLEOTIDE SEQUENCE [LARGE SCALE GENOMIC DNA]</scope>
    <source>
        <strain evidence="1 2">DSM 19727</strain>
    </source>
</reference>
<protein>
    <recommendedName>
        <fullName evidence="3">SdrD B-like protein</fullName>
    </recommendedName>
</protein>
<evidence type="ECO:0008006" key="3">
    <source>
        <dbReference type="Google" id="ProtNLM"/>
    </source>
</evidence>
<dbReference type="Gene3D" id="2.60.40.10">
    <property type="entry name" value="Immunoglobulins"/>
    <property type="match status" value="1"/>
</dbReference>
<gene>
    <name evidence="1" type="ORF">BC961_1572</name>
</gene>
<dbReference type="InterPro" id="IPR013783">
    <property type="entry name" value="Ig-like_fold"/>
</dbReference>